<comment type="caution">
    <text evidence="3">The sequence shown here is derived from an EMBL/GenBank/DDBJ whole genome shotgun (WGS) entry which is preliminary data.</text>
</comment>
<sequence>MAPLAGYRVLDLTDERGLAAGRLLADLGADVVLVEPPGGSPARRFPPLVDGAGSAYWEAFAAGRRGVVADPDTPQGRDLVRELALRSDVLLTTSPPAELRRRGLDAETLLAARPGLVHVHLSAFGADGPKAGYRDSDLVVWAASGPLDPHRDEDRPPVRISSSQAFLHAGADAAAAALLALRHRAGTGRGQAVEVSAQTSLGLATIGVCLSHAAGDDSVSMWQSSSTRRLDLSGSGSATSPRRKKWACRDGMVEMHLGMGPATGRFANALVGWLHSSGVLDDEAAALDWREIPRLMSDGVIDDDDVEKVRAAVAAGLATRTKAEIAAAAVTHRVLAAGIHDLTDIAASPQLQARGFWVELGSGERRIRLPGPFAALGEDAFTHLRPAPTCGEHTGAVREEWRADPAANRSAGPAPRTTPRQDPWSAVAPAGAPADGGPLAGLRVLDLSWVVAGPMIGRALADCGATVVRVESGGRIETARAMGPYYGGREGVERSVVYGNCNAGKLGISLDLGTAEAREIVRELAAQADVVIESFSPGTLDRWGLGPDTLRAANPALVVLSTSIAGQTGPLSRTAGYGNIGASLAGYVHLTGWPDLPPLGPFGPYTDFVAPRISLVALLAVLDERARTGRGRYIDVSQVEAGVWFLSAELVAHDRTGEVPGRRGNRDPGMAPHGVYPCLPEDGERRYVAVAVRDDAEWASLVALLDRPDLTDPGLRTLPARLSRHDELDVALSAWTCARTAAEAERALQEAGVAAHVSASSRDLAHDPQLAHLGHHVRLPHPELGEVVVEGPRWRFSSCPAGVRRAAPVLGQDTDTVLGTLLGYPPERIAALHDAGVLR</sequence>
<dbReference type="InterPro" id="IPR044855">
    <property type="entry name" value="CoA-Trfase_III_dom3_sf"/>
</dbReference>
<dbReference type="InterPro" id="IPR023606">
    <property type="entry name" value="CoA-Trfase_III_dom_1_sf"/>
</dbReference>
<name>A0ABV1K6A0_9PSEU</name>
<keyword evidence="4" id="KW-1185">Reference proteome</keyword>
<gene>
    <name evidence="3" type="ORF">WIS52_05945</name>
</gene>
<dbReference type="GO" id="GO:0016740">
    <property type="term" value="F:transferase activity"/>
    <property type="evidence" value="ECO:0007669"/>
    <property type="project" value="UniProtKB-KW"/>
</dbReference>
<evidence type="ECO:0000256" key="1">
    <source>
        <dbReference type="ARBA" id="ARBA00022679"/>
    </source>
</evidence>
<feature type="region of interest" description="Disordered" evidence="2">
    <location>
        <begin position="403"/>
        <end position="432"/>
    </location>
</feature>
<accession>A0ABV1K6A0</accession>
<dbReference type="Gene3D" id="3.40.50.10540">
    <property type="entry name" value="Crotonobetainyl-coa:carnitine coa-transferase, domain 1"/>
    <property type="match status" value="2"/>
</dbReference>
<dbReference type="PANTHER" id="PTHR48207:SF3">
    <property type="entry name" value="SUCCINATE--HYDROXYMETHYLGLUTARATE COA-TRANSFERASE"/>
    <property type="match status" value="1"/>
</dbReference>
<proteinExistence type="predicted"/>
<reference evidence="3 4" key="1">
    <citation type="submission" date="2024-03" db="EMBL/GenBank/DDBJ databases">
        <title>Draft genome sequence of Pseudonocardia nematodicida JCM 31783.</title>
        <authorList>
            <person name="Butdee W."/>
            <person name="Duangmal K."/>
        </authorList>
    </citation>
    <scope>NUCLEOTIDE SEQUENCE [LARGE SCALE GENOMIC DNA]</scope>
    <source>
        <strain evidence="3 4">JCM 31783</strain>
    </source>
</reference>
<dbReference type="Proteomes" id="UP001494902">
    <property type="component" value="Unassembled WGS sequence"/>
</dbReference>
<protein>
    <submittedName>
        <fullName evidence="3">CoA transferase</fullName>
        <ecNumber evidence="3">2.8.3.-</ecNumber>
    </submittedName>
</protein>
<dbReference type="Pfam" id="PF02515">
    <property type="entry name" value="CoA_transf_3"/>
    <property type="match status" value="2"/>
</dbReference>
<dbReference type="Gene3D" id="3.30.1540.10">
    <property type="entry name" value="formyl-coa transferase, domain 3"/>
    <property type="match status" value="2"/>
</dbReference>
<evidence type="ECO:0000313" key="4">
    <source>
        <dbReference type="Proteomes" id="UP001494902"/>
    </source>
</evidence>
<dbReference type="SUPFAM" id="SSF89796">
    <property type="entry name" value="CoA-transferase family III (CaiB/BaiF)"/>
    <property type="match status" value="2"/>
</dbReference>
<feature type="compositionally biased region" description="Low complexity" evidence="2">
    <location>
        <begin position="423"/>
        <end position="432"/>
    </location>
</feature>
<evidence type="ECO:0000313" key="3">
    <source>
        <dbReference type="EMBL" id="MEQ3550006.1"/>
    </source>
</evidence>
<dbReference type="RefSeq" id="WP_349297094.1">
    <property type="nucleotide sequence ID" value="NZ_JBEDNQ010000002.1"/>
</dbReference>
<organism evidence="3 4">
    <name type="scientific">Pseudonocardia nematodicida</name>
    <dbReference type="NCBI Taxonomy" id="1206997"/>
    <lineage>
        <taxon>Bacteria</taxon>
        <taxon>Bacillati</taxon>
        <taxon>Actinomycetota</taxon>
        <taxon>Actinomycetes</taxon>
        <taxon>Pseudonocardiales</taxon>
        <taxon>Pseudonocardiaceae</taxon>
        <taxon>Pseudonocardia</taxon>
    </lineage>
</organism>
<dbReference type="PANTHER" id="PTHR48207">
    <property type="entry name" value="SUCCINATE--HYDROXYMETHYLGLUTARATE COA-TRANSFERASE"/>
    <property type="match status" value="1"/>
</dbReference>
<dbReference type="EC" id="2.8.3.-" evidence="3"/>
<dbReference type="InterPro" id="IPR003673">
    <property type="entry name" value="CoA-Trfase_fam_III"/>
</dbReference>
<keyword evidence="1 3" id="KW-0808">Transferase</keyword>
<evidence type="ECO:0000256" key="2">
    <source>
        <dbReference type="SAM" id="MobiDB-lite"/>
    </source>
</evidence>
<dbReference type="EMBL" id="JBEDNQ010000002">
    <property type="protein sequence ID" value="MEQ3550006.1"/>
    <property type="molecule type" value="Genomic_DNA"/>
</dbReference>
<dbReference type="InterPro" id="IPR050483">
    <property type="entry name" value="CoA-transferase_III_domain"/>
</dbReference>